<proteinExistence type="predicted"/>
<dbReference type="RefSeq" id="WP_079636328.1">
    <property type="nucleotide sequence ID" value="NZ_FVGW01000022.1"/>
</dbReference>
<organism evidence="1 2">
    <name type="scientific">Mycobacteroides abscessus subsp. massiliense</name>
    <dbReference type="NCBI Taxonomy" id="1962118"/>
    <lineage>
        <taxon>Bacteria</taxon>
        <taxon>Bacillati</taxon>
        <taxon>Actinomycetota</taxon>
        <taxon>Actinomycetes</taxon>
        <taxon>Mycobacteriales</taxon>
        <taxon>Mycobacteriaceae</taxon>
        <taxon>Mycobacteroides</taxon>
        <taxon>Mycobacteroides abscessus</taxon>
    </lineage>
</organism>
<dbReference type="EMBL" id="FVGW01000022">
    <property type="protein sequence ID" value="SKN00567.1"/>
    <property type="molecule type" value="Genomic_DNA"/>
</dbReference>
<reference evidence="1 2" key="1">
    <citation type="submission" date="2016-11" db="EMBL/GenBank/DDBJ databases">
        <authorList>
            <consortium name="Pathogen Informatics"/>
        </authorList>
    </citation>
    <scope>NUCLEOTIDE SEQUENCE [LARGE SCALE GENOMIC DNA]</scope>
    <source>
        <strain evidence="1 2">911</strain>
    </source>
</reference>
<gene>
    <name evidence="1" type="ORF">SAMEA2259716_05739</name>
</gene>
<evidence type="ECO:0000313" key="1">
    <source>
        <dbReference type="EMBL" id="SKN00567.1"/>
    </source>
</evidence>
<dbReference type="Proteomes" id="UP000190074">
    <property type="component" value="Unassembled WGS sequence"/>
</dbReference>
<accession>A0A1T8V713</accession>
<protein>
    <recommendedName>
        <fullName evidence="3">Bacteriophage protein</fullName>
    </recommendedName>
</protein>
<name>A0A1T8V713_9MYCO</name>
<evidence type="ECO:0008006" key="3">
    <source>
        <dbReference type="Google" id="ProtNLM"/>
    </source>
</evidence>
<dbReference type="AlphaFoldDB" id="A0A1T8V713"/>
<sequence>MTTVITKLKAREVDNFCRARRGLPYAFGGAFSTDPKRSTDCSGLVLQTGALLMGRTDWSGNRYGSTESFRLNYPIVFDIGFKRLPAGGVKALGFQPIMLVGLQHGGGGEYSHTACTLFYADVPGGEIKQSVRGIDWESHGNRNGVGVDYYDNARAWNDPLFHDFWYLDAKLETAATPATPQPVIVGPADDQLTMQWNCLGGQTLVEAVAEIRDKVCGTADRSKAGVVLR</sequence>
<evidence type="ECO:0000313" key="2">
    <source>
        <dbReference type="Proteomes" id="UP000190074"/>
    </source>
</evidence>